<dbReference type="Pfam" id="PF08544">
    <property type="entry name" value="GHMP_kinases_C"/>
    <property type="match status" value="1"/>
</dbReference>
<comment type="pathway">
    <text evidence="1 13">Amino-acid biosynthesis; L-threonine biosynthesis; L-threonine from L-aspartate: step 4/5.</text>
</comment>
<evidence type="ECO:0000256" key="2">
    <source>
        <dbReference type="ARBA" id="ARBA00007370"/>
    </source>
</evidence>
<evidence type="ECO:0000256" key="11">
    <source>
        <dbReference type="ARBA" id="ARBA00049375"/>
    </source>
</evidence>
<reference evidence="16 17" key="1">
    <citation type="submission" date="2020-07" db="EMBL/GenBank/DDBJ databases">
        <title>Sequencing the genomes of 1000 actinobacteria strains.</title>
        <authorList>
            <person name="Klenk H.-P."/>
        </authorList>
    </citation>
    <scope>NUCLEOTIDE SEQUENCE [LARGE SCALE GENOMIC DNA]</scope>
    <source>
        <strain evidence="16 17">DSM 103164</strain>
    </source>
</reference>
<comment type="catalytic activity">
    <reaction evidence="11 13">
        <text>L-homoserine + ATP = O-phospho-L-homoserine + ADP + H(+)</text>
        <dbReference type="Rhea" id="RHEA:13985"/>
        <dbReference type="ChEBI" id="CHEBI:15378"/>
        <dbReference type="ChEBI" id="CHEBI:30616"/>
        <dbReference type="ChEBI" id="CHEBI:57476"/>
        <dbReference type="ChEBI" id="CHEBI:57590"/>
        <dbReference type="ChEBI" id="CHEBI:456216"/>
        <dbReference type="EC" id="2.7.1.39"/>
    </reaction>
</comment>
<dbReference type="EC" id="2.7.1.39" evidence="3 13"/>
<evidence type="ECO:0000256" key="3">
    <source>
        <dbReference type="ARBA" id="ARBA00012078"/>
    </source>
</evidence>
<evidence type="ECO:0000256" key="5">
    <source>
        <dbReference type="ARBA" id="ARBA00022605"/>
    </source>
</evidence>
<feature type="domain" description="GHMP kinase C-terminal" evidence="15">
    <location>
        <begin position="215"/>
        <end position="264"/>
    </location>
</feature>
<dbReference type="InterPro" id="IPR006204">
    <property type="entry name" value="GHMP_kinase_N_dom"/>
</dbReference>
<evidence type="ECO:0000256" key="7">
    <source>
        <dbReference type="ARBA" id="ARBA00022697"/>
    </source>
</evidence>
<dbReference type="GO" id="GO:0004413">
    <property type="term" value="F:homoserine kinase activity"/>
    <property type="evidence" value="ECO:0007669"/>
    <property type="project" value="UniProtKB-UniRule"/>
</dbReference>
<dbReference type="InterPro" id="IPR013750">
    <property type="entry name" value="GHMP_kinase_C_dom"/>
</dbReference>
<dbReference type="InterPro" id="IPR014721">
    <property type="entry name" value="Ribsml_uS5_D2-typ_fold_subgr"/>
</dbReference>
<evidence type="ECO:0000313" key="17">
    <source>
        <dbReference type="Proteomes" id="UP000527616"/>
    </source>
</evidence>
<comment type="subcellular location">
    <subcellularLocation>
        <location evidence="13">Cytoplasm</location>
    </subcellularLocation>
</comment>
<accession>A0A7Z0D6B8</accession>
<evidence type="ECO:0000259" key="14">
    <source>
        <dbReference type="Pfam" id="PF00288"/>
    </source>
</evidence>
<dbReference type="Gene3D" id="3.30.230.10">
    <property type="match status" value="1"/>
</dbReference>
<organism evidence="16 17">
    <name type="scientific">Naumannella cuiyingiana</name>
    <dbReference type="NCBI Taxonomy" id="1347891"/>
    <lineage>
        <taxon>Bacteria</taxon>
        <taxon>Bacillati</taxon>
        <taxon>Actinomycetota</taxon>
        <taxon>Actinomycetes</taxon>
        <taxon>Propionibacteriales</taxon>
        <taxon>Propionibacteriaceae</taxon>
        <taxon>Naumannella</taxon>
    </lineage>
</organism>
<dbReference type="InterPro" id="IPR006203">
    <property type="entry name" value="GHMP_knse_ATP-bd_CS"/>
</dbReference>
<evidence type="ECO:0000313" key="16">
    <source>
        <dbReference type="EMBL" id="NYI69731.1"/>
    </source>
</evidence>
<evidence type="ECO:0000256" key="6">
    <source>
        <dbReference type="ARBA" id="ARBA00022679"/>
    </source>
</evidence>
<evidence type="ECO:0000256" key="4">
    <source>
        <dbReference type="ARBA" id="ARBA00017858"/>
    </source>
</evidence>
<keyword evidence="9 13" id="KW-0418">Kinase</keyword>
<dbReference type="SUPFAM" id="SSF54211">
    <property type="entry name" value="Ribosomal protein S5 domain 2-like"/>
    <property type="match status" value="1"/>
</dbReference>
<feature type="domain" description="GHMP kinase N-terminal" evidence="14">
    <location>
        <begin position="70"/>
        <end position="146"/>
    </location>
</feature>
<comment type="similarity">
    <text evidence="2 13">Belongs to the GHMP kinase family. Homoserine kinase subfamily.</text>
</comment>
<dbReference type="PANTHER" id="PTHR20861:SF1">
    <property type="entry name" value="HOMOSERINE KINASE"/>
    <property type="match status" value="1"/>
</dbReference>
<protein>
    <recommendedName>
        <fullName evidence="4 13">Homoserine kinase</fullName>
        <shortName evidence="13">HK</shortName>
        <shortName evidence="13">HSK</shortName>
        <ecNumber evidence="3 13">2.7.1.39</ecNumber>
    </recommendedName>
</protein>
<dbReference type="PRINTS" id="PR00958">
    <property type="entry name" value="HOMSERKINASE"/>
</dbReference>
<dbReference type="GO" id="GO:0009088">
    <property type="term" value="P:threonine biosynthetic process"/>
    <property type="evidence" value="ECO:0007669"/>
    <property type="project" value="UniProtKB-UniRule"/>
</dbReference>
<dbReference type="InterPro" id="IPR020568">
    <property type="entry name" value="Ribosomal_Su5_D2-typ_SF"/>
</dbReference>
<dbReference type="PIRSF" id="PIRSF000676">
    <property type="entry name" value="Homoser_kin"/>
    <property type="match status" value="1"/>
</dbReference>
<dbReference type="PANTHER" id="PTHR20861">
    <property type="entry name" value="HOMOSERINE/4-DIPHOSPHOCYTIDYL-2-C-METHYL-D-ERYTHRITOL KINASE"/>
    <property type="match status" value="1"/>
</dbReference>
<dbReference type="Gene3D" id="3.30.70.890">
    <property type="entry name" value="GHMP kinase, C-terminal domain"/>
    <property type="match status" value="1"/>
</dbReference>
<evidence type="ECO:0000256" key="9">
    <source>
        <dbReference type="ARBA" id="ARBA00022777"/>
    </source>
</evidence>
<keyword evidence="5 13" id="KW-0028">Amino-acid biosynthesis</keyword>
<keyword evidence="13" id="KW-0963">Cytoplasm</keyword>
<dbReference type="AlphaFoldDB" id="A0A7Z0D6B8"/>
<dbReference type="Proteomes" id="UP000527616">
    <property type="component" value="Unassembled WGS sequence"/>
</dbReference>
<evidence type="ECO:0000256" key="13">
    <source>
        <dbReference type="HAMAP-Rule" id="MF_00384"/>
    </source>
</evidence>
<dbReference type="UniPathway" id="UPA00050">
    <property type="reaction ID" value="UER00064"/>
</dbReference>
<comment type="function">
    <text evidence="12 13">Catalyzes the ATP-dependent phosphorylation of L-homoserine to L-homoserine phosphate.</text>
</comment>
<dbReference type="EMBL" id="JACBZS010000001">
    <property type="protein sequence ID" value="NYI69731.1"/>
    <property type="molecule type" value="Genomic_DNA"/>
</dbReference>
<dbReference type="InterPro" id="IPR000870">
    <property type="entry name" value="Homoserine_kinase"/>
</dbReference>
<dbReference type="NCBIfam" id="TIGR00191">
    <property type="entry name" value="thrB"/>
    <property type="match status" value="1"/>
</dbReference>
<gene>
    <name evidence="13" type="primary">thrB</name>
    <name evidence="16" type="ORF">GGQ54_000291</name>
</gene>
<keyword evidence="10 13" id="KW-0067">ATP-binding</keyword>
<name>A0A7Z0D6B8_9ACTN</name>
<dbReference type="Pfam" id="PF00288">
    <property type="entry name" value="GHMP_kinases_N"/>
    <property type="match status" value="1"/>
</dbReference>
<keyword evidence="6 13" id="KW-0808">Transferase</keyword>
<feature type="binding site" evidence="13">
    <location>
        <begin position="91"/>
        <end position="101"/>
    </location>
    <ligand>
        <name>ATP</name>
        <dbReference type="ChEBI" id="CHEBI:30616"/>
    </ligand>
</feature>
<keyword evidence="17" id="KW-1185">Reference proteome</keyword>
<dbReference type="InterPro" id="IPR036554">
    <property type="entry name" value="GHMP_kinase_C_sf"/>
</dbReference>
<evidence type="ECO:0000256" key="8">
    <source>
        <dbReference type="ARBA" id="ARBA00022741"/>
    </source>
</evidence>
<sequence length="295" mass="30012">MSELPPLELRVPATSANLGPGFDSLGLAWDLCDRVRVRVAREYAVEVTGEGAGDVPRGPDHLIIATLLGALRDLGGPVPPAVALEAENAIPHARGLGSSAAAVVAGLLAAWTWARPGRPVDERWLLRRARAVEGHLDNAAPALLGGLTLVVPGEDRVLRLPLDPRVAGAAFVPGDALATRAARGVLPPTVPHTDAAENAGAAGLLVHALAGAPEELLAATRDRLHQPYRAPLMPASAALVERLRDAGAAAVVSGAGPTVVVLGTAAELAGIAPATGFRVRRLRPGPGASVGTPGD</sequence>
<keyword evidence="7 13" id="KW-0791">Threonine biosynthesis</keyword>
<dbReference type="GO" id="GO:0005524">
    <property type="term" value="F:ATP binding"/>
    <property type="evidence" value="ECO:0007669"/>
    <property type="project" value="UniProtKB-UniRule"/>
</dbReference>
<evidence type="ECO:0000259" key="15">
    <source>
        <dbReference type="Pfam" id="PF08544"/>
    </source>
</evidence>
<dbReference type="PROSITE" id="PS00627">
    <property type="entry name" value="GHMP_KINASES_ATP"/>
    <property type="match status" value="1"/>
</dbReference>
<dbReference type="GO" id="GO:0005737">
    <property type="term" value="C:cytoplasm"/>
    <property type="evidence" value="ECO:0007669"/>
    <property type="project" value="UniProtKB-SubCell"/>
</dbReference>
<dbReference type="SUPFAM" id="SSF55060">
    <property type="entry name" value="GHMP Kinase, C-terminal domain"/>
    <property type="match status" value="1"/>
</dbReference>
<evidence type="ECO:0000256" key="1">
    <source>
        <dbReference type="ARBA" id="ARBA00005015"/>
    </source>
</evidence>
<evidence type="ECO:0000256" key="10">
    <source>
        <dbReference type="ARBA" id="ARBA00022840"/>
    </source>
</evidence>
<keyword evidence="8 13" id="KW-0547">Nucleotide-binding</keyword>
<evidence type="ECO:0000256" key="12">
    <source>
        <dbReference type="ARBA" id="ARBA00049954"/>
    </source>
</evidence>
<comment type="caution">
    <text evidence="16">The sequence shown here is derived from an EMBL/GenBank/DDBJ whole genome shotgun (WGS) entry which is preliminary data.</text>
</comment>
<dbReference type="HAMAP" id="MF_00384">
    <property type="entry name" value="Homoser_kinase"/>
    <property type="match status" value="1"/>
</dbReference>
<proteinExistence type="inferred from homology"/>